<name>A0A6A3BAS6_HIBSY</name>
<dbReference type="PANTHER" id="PTHR31257">
    <property type="entry name" value="RICIN B-LIKE LECTIN EULS3"/>
    <property type="match status" value="1"/>
</dbReference>
<comment type="caution">
    <text evidence="1">The sequence shown here is derived from an EMBL/GenBank/DDBJ whole genome shotgun (WGS) entry which is preliminary data.</text>
</comment>
<evidence type="ECO:0000313" key="1">
    <source>
        <dbReference type="EMBL" id="KAE8713281.1"/>
    </source>
</evidence>
<evidence type="ECO:0000313" key="2">
    <source>
        <dbReference type="Proteomes" id="UP000436088"/>
    </source>
</evidence>
<proteinExistence type="predicted"/>
<reference evidence="1" key="1">
    <citation type="submission" date="2019-09" db="EMBL/GenBank/DDBJ databases">
        <title>Draft genome information of white flower Hibiscus syriacus.</title>
        <authorList>
            <person name="Kim Y.-M."/>
        </authorList>
    </citation>
    <scope>NUCLEOTIDE SEQUENCE [LARGE SCALE GENOMIC DNA]</scope>
    <source>
        <strain evidence="1">YM2019G1</strain>
    </source>
</reference>
<dbReference type="InterPro" id="IPR040249">
    <property type="entry name" value="Ricin_B-like_lectin_EULS3-like"/>
</dbReference>
<dbReference type="PANTHER" id="PTHR31257:SF2">
    <property type="entry name" value="RICIN B-LIKE LECTIN EULS3"/>
    <property type="match status" value="1"/>
</dbReference>
<dbReference type="AlphaFoldDB" id="A0A6A3BAS6"/>
<accession>A0A6A3BAS6</accession>
<dbReference type="EMBL" id="VEPZ02000879">
    <property type="protein sequence ID" value="KAE8713281.1"/>
    <property type="molecule type" value="Genomic_DNA"/>
</dbReference>
<gene>
    <name evidence="1" type="ORF">F3Y22_tig00110213pilonHSYRG00239</name>
</gene>
<sequence>MFCAKSSFCAKRPIAKLLFVPFTSKSNHKAIQTRIPFDPPSDQHPQPLNYQQTPDVFDGTYSTAHSLTSFQEFFFSGSTPPATPQYHLCVHVDIKKPTMKVYCKANPSYNLTIRRGKVVLAPSDPSDEFQYWYKDEKFSSSVKDEADFDPQVQLVPYKSDVLDESILRSASNDVRDGYKAIRMHWYKDEKFSSRVKDDEGFLGFSCLKVLLVPYQPDVLDESVLWSASNEVRDGYKAIRMVANTHLNLDAFTGNGSSYNGIIGDACNMVPAVELSHQTIAALRYLLRVFSFHYVRKRLGHPSDDTLRKLLKTWTVAIGEAVLGSDRLLLPLVFGYSSSDGIR</sequence>
<organism evidence="1 2">
    <name type="scientific">Hibiscus syriacus</name>
    <name type="common">Rose of Sharon</name>
    <dbReference type="NCBI Taxonomy" id="106335"/>
    <lineage>
        <taxon>Eukaryota</taxon>
        <taxon>Viridiplantae</taxon>
        <taxon>Streptophyta</taxon>
        <taxon>Embryophyta</taxon>
        <taxon>Tracheophyta</taxon>
        <taxon>Spermatophyta</taxon>
        <taxon>Magnoliopsida</taxon>
        <taxon>eudicotyledons</taxon>
        <taxon>Gunneridae</taxon>
        <taxon>Pentapetalae</taxon>
        <taxon>rosids</taxon>
        <taxon>malvids</taxon>
        <taxon>Malvales</taxon>
        <taxon>Malvaceae</taxon>
        <taxon>Malvoideae</taxon>
        <taxon>Hibiscus</taxon>
    </lineage>
</organism>
<dbReference type="Proteomes" id="UP000436088">
    <property type="component" value="Unassembled WGS sequence"/>
</dbReference>
<keyword evidence="2" id="KW-1185">Reference proteome</keyword>
<protein>
    <submittedName>
        <fullName evidence="1">Uncharacterized protein</fullName>
    </submittedName>
</protein>